<gene>
    <name evidence="2" type="ORF">GX426_01765</name>
</gene>
<evidence type="ECO:0000259" key="1">
    <source>
        <dbReference type="Pfam" id="PF04471"/>
    </source>
</evidence>
<accession>A0A7K4AFQ2</accession>
<dbReference type="InterPro" id="IPR011856">
    <property type="entry name" value="tRNA_endonuc-like_dom_sf"/>
</dbReference>
<dbReference type="Proteomes" id="UP000544742">
    <property type="component" value="Unassembled WGS sequence"/>
</dbReference>
<keyword evidence="2" id="KW-0540">Nuclease</keyword>
<feature type="domain" description="Restriction endonuclease type IV Mrr" evidence="1">
    <location>
        <begin position="45"/>
        <end position="120"/>
    </location>
</feature>
<dbReference type="RefSeq" id="WP_013719780.1">
    <property type="nucleotide sequence ID" value="NZ_DAITXA010000073.1"/>
</dbReference>
<keyword evidence="2" id="KW-0378">Hydrolase</keyword>
<dbReference type="Pfam" id="PF04471">
    <property type="entry name" value="Mrr_cat"/>
    <property type="match status" value="1"/>
</dbReference>
<evidence type="ECO:0000313" key="3">
    <source>
        <dbReference type="Proteomes" id="UP000544742"/>
    </source>
</evidence>
<dbReference type="GeneID" id="10461688"/>
<comment type="caution">
    <text evidence="2">The sequence shown here is derived from an EMBL/GenBank/DDBJ whole genome shotgun (WGS) entry which is preliminary data.</text>
</comment>
<dbReference type="GO" id="GO:0003677">
    <property type="term" value="F:DNA binding"/>
    <property type="evidence" value="ECO:0007669"/>
    <property type="project" value="InterPro"/>
</dbReference>
<dbReference type="InterPro" id="IPR007560">
    <property type="entry name" value="Restrct_endonuc_IV_Mrr"/>
</dbReference>
<dbReference type="InterPro" id="IPR011335">
    <property type="entry name" value="Restrct_endonuc-II-like"/>
</dbReference>
<keyword evidence="2" id="KW-0255">Endonuclease</keyword>
<dbReference type="OMA" id="LVECKKW"/>
<sequence>MAFEIEGLNSIPLRPARKGKNKSEKEISDFAQIKCLSDLERASREVIWQNFEKLTAYIFEQNDFLVEINAVKTHKRKRRQYDVIARRMDSTILVECKKWSGHRSRLSALRRAIEQHKERCEFYRTLTGTEGIAVVVTLIEEEIKSYEGVPMVPILKLNSFIREMKSGIYEDQSLELQCDYPEVSALKDNGDDSD</sequence>
<name>A0A7K4AFQ2_METSH</name>
<dbReference type="EMBL" id="JAAYUN010000029">
    <property type="protein sequence ID" value="NLJ21826.1"/>
    <property type="molecule type" value="Genomic_DNA"/>
</dbReference>
<protein>
    <submittedName>
        <fullName evidence="2">Restriction endonuclease</fullName>
    </submittedName>
</protein>
<evidence type="ECO:0000313" key="2">
    <source>
        <dbReference type="EMBL" id="NLJ21826.1"/>
    </source>
</evidence>
<dbReference type="GO" id="GO:0004519">
    <property type="term" value="F:endonuclease activity"/>
    <property type="evidence" value="ECO:0007669"/>
    <property type="project" value="UniProtKB-KW"/>
</dbReference>
<reference evidence="2 3" key="1">
    <citation type="journal article" date="2020" name="Biotechnol. Biofuels">
        <title>New insights from the biogas microbiome by comprehensive genome-resolved metagenomics of nearly 1600 species originating from multiple anaerobic digesters.</title>
        <authorList>
            <person name="Campanaro S."/>
            <person name="Treu L."/>
            <person name="Rodriguez-R L.M."/>
            <person name="Kovalovszki A."/>
            <person name="Ziels R.M."/>
            <person name="Maus I."/>
            <person name="Zhu X."/>
            <person name="Kougias P.G."/>
            <person name="Basile A."/>
            <person name="Luo G."/>
            <person name="Schluter A."/>
            <person name="Konstantinidis K.T."/>
            <person name="Angelidaki I."/>
        </authorList>
    </citation>
    <scope>NUCLEOTIDE SEQUENCE [LARGE SCALE GENOMIC DNA]</scope>
    <source>
        <strain evidence="2">AS27yjCOA_157</strain>
    </source>
</reference>
<dbReference type="GO" id="GO:0009307">
    <property type="term" value="P:DNA restriction-modification system"/>
    <property type="evidence" value="ECO:0007669"/>
    <property type="project" value="InterPro"/>
</dbReference>
<organism evidence="2 3">
    <name type="scientific">Methanothrix soehngenii</name>
    <name type="common">Methanosaeta concilii</name>
    <dbReference type="NCBI Taxonomy" id="2223"/>
    <lineage>
        <taxon>Archaea</taxon>
        <taxon>Methanobacteriati</taxon>
        <taxon>Methanobacteriota</taxon>
        <taxon>Stenosarchaea group</taxon>
        <taxon>Methanomicrobia</taxon>
        <taxon>Methanotrichales</taxon>
        <taxon>Methanotrichaceae</taxon>
        <taxon>Methanothrix</taxon>
    </lineage>
</organism>
<proteinExistence type="predicted"/>
<dbReference type="AlphaFoldDB" id="A0A7K4AFQ2"/>
<dbReference type="Gene3D" id="3.40.1350.10">
    <property type="match status" value="1"/>
</dbReference>
<dbReference type="SUPFAM" id="SSF52980">
    <property type="entry name" value="Restriction endonuclease-like"/>
    <property type="match status" value="1"/>
</dbReference>